<feature type="transmembrane region" description="Helical" evidence="5">
    <location>
        <begin position="125"/>
        <end position="147"/>
    </location>
</feature>
<dbReference type="GO" id="GO:0005886">
    <property type="term" value="C:plasma membrane"/>
    <property type="evidence" value="ECO:0007669"/>
    <property type="project" value="UniProtKB-SubCell"/>
</dbReference>
<evidence type="ECO:0000313" key="7">
    <source>
        <dbReference type="Proteomes" id="UP000622580"/>
    </source>
</evidence>
<proteinExistence type="inferred from homology"/>
<keyword evidence="5" id="KW-1003">Cell membrane</keyword>
<dbReference type="Pfam" id="PF01925">
    <property type="entry name" value="TauE"/>
    <property type="match status" value="1"/>
</dbReference>
<reference evidence="6" key="1">
    <citation type="submission" date="2021-04" db="EMBL/GenBank/DDBJ databases">
        <title>Draft genome assembly of strain Phenylobacterium sp. 20VBR1 using MiniION and Illumina platforms.</title>
        <authorList>
            <person name="Thomas F.A."/>
            <person name="Krishnan K.P."/>
            <person name="Sinha R.K."/>
        </authorList>
    </citation>
    <scope>NUCLEOTIDE SEQUENCE</scope>
    <source>
        <strain evidence="6">20VBR1</strain>
    </source>
</reference>
<evidence type="ECO:0000256" key="4">
    <source>
        <dbReference type="ARBA" id="ARBA00023136"/>
    </source>
</evidence>
<accession>A0A941CXR0</accession>
<comment type="subcellular location">
    <subcellularLocation>
        <location evidence="5">Cell membrane</location>
        <topology evidence="5">Multi-pass membrane protein</topology>
    </subcellularLocation>
    <subcellularLocation>
        <location evidence="1">Membrane</location>
        <topology evidence="1">Multi-pass membrane protein</topology>
    </subcellularLocation>
</comment>
<gene>
    <name evidence="6" type="ORF">JKL49_02680</name>
</gene>
<dbReference type="AlphaFoldDB" id="A0A941CXR0"/>
<feature type="transmembrane region" description="Helical" evidence="5">
    <location>
        <begin position="30"/>
        <end position="51"/>
    </location>
</feature>
<evidence type="ECO:0000256" key="2">
    <source>
        <dbReference type="ARBA" id="ARBA00022692"/>
    </source>
</evidence>
<feature type="transmembrane region" description="Helical" evidence="5">
    <location>
        <begin position="96"/>
        <end position="113"/>
    </location>
</feature>
<keyword evidence="2 5" id="KW-0812">Transmembrane</keyword>
<keyword evidence="7" id="KW-1185">Reference proteome</keyword>
<evidence type="ECO:0000256" key="5">
    <source>
        <dbReference type="RuleBase" id="RU363041"/>
    </source>
</evidence>
<comment type="caution">
    <text evidence="6">The sequence shown here is derived from an EMBL/GenBank/DDBJ whole genome shotgun (WGS) entry which is preliminary data.</text>
</comment>
<keyword evidence="3 5" id="KW-1133">Transmembrane helix</keyword>
<evidence type="ECO:0000313" key="6">
    <source>
        <dbReference type="EMBL" id="MBR7618282.1"/>
    </source>
</evidence>
<dbReference type="Proteomes" id="UP000622580">
    <property type="component" value="Unassembled WGS sequence"/>
</dbReference>
<protein>
    <recommendedName>
        <fullName evidence="5">Probable membrane transporter protein</fullName>
    </recommendedName>
</protein>
<dbReference type="RefSeq" id="WP_215338167.1">
    <property type="nucleotide sequence ID" value="NZ_JAGSGD010000001.1"/>
</dbReference>
<evidence type="ECO:0000256" key="1">
    <source>
        <dbReference type="ARBA" id="ARBA00004141"/>
    </source>
</evidence>
<feature type="transmembrane region" description="Helical" evidence="5">
    <location>
        <begin position="72"/>
        <end position="90"/>
    </location>
</feature>
<dbReference type="InterPro" id="IPR002781">
    <property type="entry name" value="TM_pro_TauE-like"/>
</dbReference>
<feature type="transmembrane region" description="Helical" evidence="5">
    <location>
        <begin position="167"/>
        <end position="189"/>
    </location>
</feature>
<dbReference type="EMBL" id="JAGSGD010000001">
    <property type="protein sequence ID" value="MBR7618282.1"/>
    <property type="molecule type" value="Genomic_DNA"/>
</dbReference>
<sequence length="251" mass="26331">MTAWLGALILAGVLATATLSGVFGMAGGLILMGLLTALLPVPAALAIHGLVQMASNASRILLHLKHVVWRVVGFYAIGAVATMGAFLFISYAPTKAVVYLALGLLPIVVWLPERYIPLDAARPPHAVLAGILSTAMALTSGVSGPLADVFLVRSVLTRHQVLSTKAALQMFSHLSKVLFYGGAILMAGGGGFTPPWLLVTACALAVLGVTLGARVLDKLTDQGFRSWRRWIFTGIAAMYLVQAAILFARGS</sequence>
<organism evidence="6 7">
    <name type="scientific">Phenylobacterium glaciei</name>
    <dbReference type="NCBI Taxonomy" id="2803784"/>
    <lineage>
        <taxon>Bacteria</taxon>
        <taxon>Pseudomonadati</taxon>
        <taxon>Pseudomonadota</taxon>
        <taxon>Alphaproteobacteria</taxon>
        <taxon>Caulobacterales</taxon>
        <taxon>Caulobacteraceae</taxon>
        <taxon>Phenylobacterium</taxon>
    </lineage>
</organism>
<name>A0A941CXR0_9CAUL</name>
<keyword evidence="4 5" id="KW-0472">Membrane</keyword>
<comment type="similarity">
    <text evidence="5">Belongs to the 4-toluene sulfonate uptake permease (TSUP) (TC 2.A.102) family.</text>
</comment>
<evidence type="ECO:0000256" key="3">
    <source>
        <dbReference type="ARBA" id="ARBA00022989"/>
    </source>
</evidence>
<feature type="transmembrane region" description="Helical" evidence="5">
    <location>
        <begin position="196"/>
        <end position="215"/>
    </location>
</feature>
<feature type="transmembrane region" description="Helical" evidence="5">
    <location>
        <begin position="227"/>
        <end position="248"/>
    </location>
</feature>